<dbReference type="EMBL" id="CP084166">
    <property type="protein sequence ID" value="UJG41642.1"/>
    <property type="molecule type" value="Genomic_DNA"/>
</dbReference>
<keyword evidence="1" id="KW-0812">Transmembrane</keyword>
<organism evidence="2">
    <name type="scientific">Candidatus Heimdallarchaeum aukensis</name>
    <dbReference type="NCBI Taxonomy" id="2876573"/>
    <lineage>
        <taxon>Archaea</taxon>
        <taxon>Promethearchaeati</taxon>
        <taxon>Candidatus Heimdallarchaeota</taxon>
        <taxon>Candidatus Heimdallarchaeia (ex Rinke et al. 2021) (nom. nud.)</taxon>
        <taxon>Candidatus Heimdallarchaeales</taxon>
        <taxon>Candidatus Heimdallarchaeaceae</taxon>
        <taxon>Candidatus Heimdallarchaeum</taxon>
    </lineage>
</organism>
<dbReference type="AlphaFoldDB" id="A0A9Y1BMR1"/>
<evidence type="ECO:0000313" key="2">
    <source>
        <dbReference type="EMBL" id="UJG41642.1"/>
    </source>
</evidence>
<sequence length="174" mass="19521">MNKKIKILIISWFIVLISALPALALERELFNNTEAMPQDSYYGLRAVIEKDNTYHLKVNSTQNIDLLILDEENFLNYNSTFHGNPTAYTAEHLYTNTSLIEFNITQTEDVVRYIVIENANITSNGAISTGEVNVTIVLSLVLTSKVPGYTLIITLSGLLLVSGLLTLRKKRKTL</sequence>
<dbReference type="Proteomes" id="UP001201020">
    <property type="component" value="Chromosome"/>
</dbReference>
<proteinExistence type="predicted"/>
<evidence type="ECO:0000256" key="1">
    <source>
        <dbReference type="SAM" id="Phobius"/>
    </source>
</evidence>
<keyword evidence="1" id="KW-1133">Transmembrane helix</keyword>
<keyword evidence="1" id="KW-0472">Membrane</keyword>
<protein>
    <submittedName>
        <fullName evidence="2">Uncharacterized protein</fullName>
    </submittedName>
</protein>
<reference evidence="2" key="1">
    <citation type="journal article" date="2022" name="Nat. Microbiol.">
        <title>Unique mobile elements and scalable gene flow at the prokaryote-eukaryote boundary revealed by circularized Asgard archaea genomes.</title>
        <authorList>
            <person name="Wu F."/>
            <person name="Speth D.R."/>
            <person name="Philosof A."/>
            <person name="Cremiere A."/>
            <person name="Narayanan A."/>
            <person name="Barco R.A."/>
            <person name="Connon S.A."/>
            <person name="Amend J.P."/>
            <person name="Antoshechkin I.A."/>
            <person name="Orphan V.J."/>
        </authorList>
    </citation>
    <scope>NUCLEOTIDE SEQUENCE</scope>
    <source>
        <strain evidence="2">PM71</strain>
    </source>
</reference>
<gene>
    <name evidence="2" type="ORF">K9W45_04045</name>
</gene>
<accession>A0A9Y1BMR1</accession>
<name>A0A9Y1BMR1_9ARCH</name>
<feature type="transmembrane region" description="Helical" evidence="1">
    <location>
        <begin position="146"/>
        <end position="167"/>
    </location>
</feature>